<keyword evidence="3" id="KW-0067">ATP-binding</keyword>
<keyword evidence="6" id="KW-1185">Reference proteome</keyword>
<dbReference type="Proteomes" id="UP000324233">
    <property type="component" value="Chromosome"/>
</dbReference>
<dbReference type="GO" id="GO:0016887">
    <property type="term" value="F:ATP hydrolysis activity"/>
    <property type="evidence" value="ECO:0007669"/>
    <property type="project" value="TreeGrafter"/>
</dbReference>
<proteinExistence type="inferred from homology"/>
<dbReference type="CDD" id="cd01129">
    <property type="entry name" value="PulE-GspE-like"/>
    <property type="match status" value="1"/>
</dbReference>
<name>A0A5B9WBD5_9BACT</name>
<dbReference type="PANTHER" id="PTHR30258:SF2">
    <property type="entry name" value="COMG OPERON PROTEIN 1"/>
    <property type="match status" value="1"/>
</dbReference>
<dbReference type="PANTHER" id="PTHR30258">
    <property type="entry name" value="TYPE II SECRETION SYSTEM PROTEIN GSPE-RELATED"/>
    <property type="match status" value="1"/>
</dbReference>
<dbReference type="KEGG" id="agv:OJF2_59110"/>
<dbReference type="Gene3D" id="3.40.50.300">
    <property type="entry name" value="P-loop containing nucleotide triphosphate hydrolases"/>
    <property type="match status" value="1"/>
</dbReference>
<dbReference type="EMBL" id="CP042997">
    <property type="protein sequence ID" value="QEH37321.1"/>
    <property type="molecule type" value="Genomic_DNA"/>
</dbReference>
<evidence type="ECO:0000313" key="6">
    <source>
        <dbReference type="Proteomes" id="UP000324233"/>
    </source>
</evidence>
<organism evidence="5 6">
    <name type="scientific">Aquisphaera giovannonii</name>
    <dbReference type="NCBI Taxonomy" id="406548"/>
    <lineage>
        <taxon>Bacteria</taxon>
        <taxon>Pseudomonadati</taxon>
        <taxon>Planctomycetota</taxon>
        <taxon>Planctomycetia</taxon>
        <taxon>Isosphaerales</taxon>
        <taxon>Isosphaeraceae</taxon>
        <taxon>Aquisphaera</taxon>
    </lineage>
</organism>
<dbReference type="Gene3D" id="3.30.450.90">
    <property type="match status" value="1"/>
</dbReference>
<dbReference type="InterPro" id="IPR001482">
    <property type="entry name" value="T2SS/T4SS_dom"/>
</dbReference>
<evidence type="ECO:0000259" key="4">
    <source>
        <dbReference type="Pfam" id="PF00437"/>
    </source>
</evidence>
<dbReference type="AlphaFoldDB" id="A0A5B9WBD5"/>
<dbReference type="GO" id="GO:0005524">
    <property type="term" value="F:ATP binding"/>
    <property type="evidence" value="ECO:0007669"/>
    <property type="project" value="UniProtKB-KW"/>
</dbReference>
<protein>
    <submittedName>
        <fullName evidence="5">Type II secretion system protein E</fullName>
    </submittedName>
</protein>
<dbReference type="InterPro" id="IPR027417">
    <property type="entry name" value="P-loop_NTPase"/>
</dbReference>
<evidence type="ECO:0000313" key="5">
    <source>
        <dbReference type="EMBL" id="QEH37321.1"/>
    </source>
</evidence>
<dbReference type="Pfam" id="PF00437">
    <property type="entry name" value="T2SSE"/>
    <property type="match status" value="1"/>
</dbReference>
<comment type="similarity">
    <text evidence="1">Belongs to the GSP E family.</text>
</comment>
<dbReference type="RefSeq" id="WP_148596894.1">
    <property type="nucleotide sequence ID" value="NZ_CP042997.1"/>
</dbReference>
<dbReference type="GO" id="GO:0005886">
    <property type="term" value="C:plasma membrane"/>
    <property type="evidence" value="ECO:0007669"/>
    <property type="project" value="TreeGrafter"/>
</dbReference>
<evidence type="ECO:0000256" key="2">
    <source>
        <dbReference type="ARBA" id="ARBA00022741"/>
    </source>
</evidence>
<evidence type="ECO:0000256" key="3">
    <source>
        <dbReference type="ARBA" id="ARBA00022840"/>
    </source>
</evidence>
<feature type="domain" description="Bacterial type II secretion system protein E" evidence="4">
    <location>
        <begin position="40"/>
        <end position="407"/>
    </location>
</feature>
<keyword evidence="2" id="KW-0547">Nucleotide-binding</keyword>
<accession>A0A5B9WBD5</accession>
<gene>
    <name evidence="5" type="primary">gspE_2</name>
    <name evidence="5" type="ORF">OJF2_59110</name>
</gene>
<dbReference type="SUPFAM" id="SSF52540">
    <property type="entry name" value="P-loop containing nucleoside triphosphate hydrolases"/>
    <property type="match status" value="1"/>
</dbReference>
<reference evidence="5 6" key="1">
    <citation type="submission" date="2019-08" db="EMBL/GenBank/DDBJ databases">
        <title>Deep-cultivation of Planctomycetes and their phenomic and genomic characterization uncovers novel biology.</title>
        <authorList>
            <person name="Wiegand S."/>
            <person name="Jogler M."/>
            <person name="Boedeker C."/>
            <person name="Pinto D."/>
            <person name="Vollmers J."/>
            <person name="Rivas-Marin E."/>
            <person name="Kohn T."/>
            <person name="Peeters S.H."/>
            <person name="Heuer A."/>
            <person name="Rast P."/>
            <person name="Oberbeckmann S."/>
            <person name="Bunk B."/>
            <person name="Jeske O."/>
            <person name="Meyerdierks A."/>
            <person name="Storesund J.E."/>
            <person name="Kallscheuer N."/>
            <person name="Luecker S."/>
            <person name="Lage O.M."/>
            <person name="Pohl T."/>
            <person name="Merkel B.J."/>
            <person name="Hornburger P."/>
            <person name="Mueller R.-W."/>
            <person name="Bruemmer F."/>
            <person name="Labrenz M."/>
            <person name="Spormann A.M."/>
            <person name="Op den Camp H."/>
            <person name="Overmann J."/>
            <person name="Amann R."/>
            <person name="Jetten M.S.M."/>
            <person name="Mascher T."/>
            <person name="Medema M.H."/>
            <person name="Devos D.P."/>
            <person name="Kaster A.-K."/>
            <person name="Ovreas L."/>
            <person name="Rohde M."/>
            <person name="Galperin M.Y."/>
            <person name="Jogler C."/>
        </authorList>
    </citation>
    <scope>NUCLEOTIDE SEQUENCE [LARGE SCALE GENOMIC DNA]</scope>
    <source>
        <strain evidence="5 6">OJF2</strain>
    </source>
</reference>
<dbReference type="OrthoDB" id="244550at2"/>
<sequence>MNTVGKKGPSTEGSPVAAAALADLLGRLDPASPRYATDAVELVLSHARQVRASDVHFHPGQGGLEVRWRLDGVLLPVAVLPARLAPNVVARLKVLAELLSYRTDVPQEGRIRATPGEVEMRISTFPTLHGERAVIRVFAAPGAFLRLDDLSLPPEVRDALSGLLDETSGAVVLSGPAGSGKTTTIYACLRELAARTKGERSLATMEDPIESAVPGVAQAQVNLVAGLTLESGLKSLLRQDPEVLAIGEIRDRPTAELAFQAALTGHLTLTTFHAGSAVEVVGRLLDMGLEPYAIRSGLLAVLSLRLARRLCPSCATPASSPEQFLGLPVSRASVPVGCDLCGRTGYRGRIVLAELLMPRVGPIGPAILAKADVHDLERLAREAGMVTRWQRAYDAVESGLTSPAEIRRVLGVSTQPG</sequence>
<evidence type="ECO:0000256" key="1">
    <source>
        <dbReference type="ARBA" id="ARBA00006611"/>
    </source>
</evidence>